<name>A0A5E4X1Z6_9BURK</name>
<keyword evidence="2" id="KW-1185">Reference proteome</keyword>
<proteinExistence type="predicted"/>
<dbReference type="InterPro" id="IPR011051">
    <property type="entry name" value="RmlC_Cupin_sf"/>
</dbReference>
<gene>
    <name evidence="1" type="ORF">PAN31108_03594</name>
</gene>
<dbReference type="AlphaFoldDB" id="A0A5E4X1Z6"/>
<dbReference type="EMBL" id="CABPSB010000014">
    <property type="protein sequence ID" value="VVE30294.1"/>
    <property type="molecule type" value="Genomic_DNA"/>
</dbReference>
<dbReference type="InterPro" id="IPR014500">
    <property type="entry name" value="UCP019307_cupin"/>
</dbReference>
<evidence type="ECO:0008006" key="3">
    <source>
        <dbReference type="Google" id="ProtNLM"/>
    </source>
</evidence>
<dbReference type="RefSeq" id="WP_246184026.1">
    <property type="nucleotide sequence ID" value="NZ_CABPSB010000014.1"/>
</dbReference>
<reference evidence="1 2" key="1">
    <citation type="submission" date="2019-08" db="EMBL/GenBank/DDBJ databases">
        <authorList>
            <person name="Peeters C."/>
        </authorList>
    </citation>
    <scope>NUCLEOTIDE SEQUENCE [LARGE SCALE GENOMIC DNA]</scope>
    <source>
        <strain evidence="1 2">LMG 31108</strain>
    </source>
</reference>
<dbReference type="InterPro" id="IPR006311">
    <property type="entry name" value="TAT_signal"/>
</dbReference>
<evidence type="ECO:0000313" key="2">
    <source>
        <dbReference type="Proteomes" id="UP000406256"/>
    </source>
</evidence>
<dbReference type="PANTHER" id="PTHR36448">
    <property type="entry name" value="BLR7373 PROTEIN"/>
    <property type="match status" value="1"/>
</dbReference>
<dbReference type="SUPFAM" id="SSF51182">
    <property type="entry name" value="RmlC-like cupins"/>
    <property type="match status" value="1"/>
</dbReference>
<evidence type="ECO:0000313" key="1">
    <source>
        <dbReference type="EMBL" id="VVE30294.1"/>
    </source>
</evidence>
<dbReference type="Proteomes" id="UP000406256">
    <property type="component" value="Unassembled WGS sequence"/>
</dbReference>
<accession>A0A5E4X1Z6</accession>
<sequence>MKNMFPPPKSGTDRRDFMRTLSVLGLMGLSAAFPELAARAATVEPDSFLLQPNGWVPNNPQLPVLHYRQVMTPDEARSSADRFERLVGEHGWPAQWRAGIYDYHHYHSTAHEVLFFVRGDVELVLGGPGGRHVSPLAGDVVVLPTGTGHMRVSASDDLLVVGAYPRGQQWDVCTTAPTAEMTQRMRSLPFPEIDPVTGTGGPLPRLWKRV</sequence>
<dbReference type="PIRSF" id="PIRSF019307">
    <property type="entry name" value="UCP019307"/>
    <property type="match status" value="1"/>
</dbReference>
<dbReference type="CDD" id="cd02219">
    <property type="entry name" value="cupin_YjlB-like"/>
    <property type="match status" value="1"/>
</dbReference>
<dbReference type="InterPro" id="IPR014710">
    <property type="entry name" value="RmlC-like_jellyroll"/>
</dbReference>
<dbReference type="InterPro" id="IPR047121">
    <property type="entry name" value="YjiB-like"/>
</dbReference>
<dbReference type="Gene3D" id="2.60.120.10">
    <property type="entry name" value="Jelly Rolls"/>
    <property type="match status" value="1"/>
</dbReference>
<dbReference type="PANTHER" id="PTHR36448:SF2">
    <property type="entry name" value="CUPIN TYPE-1 DOMAIN-CONTAINING PROTEIN"/>
    <property type="match status" value="1"/>
</dbReference>
<dbReference type="PROSITE" id="PS51318">
    <property type="entry name" value="TAT"/>
    <property type="match status" value="1"/>
</dbReference>
<protein>
    <recommendedName>
        <fullName evidence="3">Cupin</fullName>
    </recommendedName>
</protein>
<organism evidence="1 2">
    <name type="scientific">Pandoraea anhela</name>
    <dbReference type="NCBI Taxonomy" id="2508295"/>
    <lineage>
        <taxon>Bacteria</taxon>
        <taxon>Pseudomonadati</taxon>
        <taxon>Pseudomonadota</taxon>
        <taxon>Betaproteobacteria</taxon>
        <taxon>Burkholderiales</taxon>
        <taxon>Burkholderiaceae</taxon>
        <taxon>Pandoraea</taxon>
    </lineage>
</organism>